<evidence type="ECO:0000313" key="4">
    <source>
        <dbReference type="Proteomes" id="UP000244173"/>
    </source>
</evidence>
<evidence type="ECO:0000313" key="3">
    <source>
        <dbReference type="EMBL" id="AVY93035.1"/>
    </source>
</evidence>
<dbReference type="InterPro" id="IPR036700">
    <property type="entry name" value="BOBF_sf"/>
</dbReference>
<feature type="chain" id="PRO_5015391137" evidence="2">
    <location>
        <begin position="19"/>
        <end position="116"/>
    </location>
</feature>
<dbReference type="NCBIfam" id="NF033674">
    <property type="entry name" value="stress_OB_fold"/>
    <property type="match status" value="1"/>
</dbReference>
<accession>A0A2S0P6R8</accession>
<organism evidence="3 4">
    <name type="scientific">Microvirgula aerodenitrificans</name>
    <dbReference type="NCBI Taxonomy" id="57480"/>
    <lineage>
        <taxon>Bacteria</taxon>
        <taxon>Pseudomonadati</taxon>
        <taxon>Pseudomonadota</taxon>
        <taxon>Betaproteobacteria</taxon>
        <taxon>Neisseriales</taxon>
        <taxon>Aquaspirillaceae</taxon>
        <taxon>Microvirgula</taxon>
    </lineage>
</organism>
<dbReference type="PANTHER" id="PTHR36571">
    <property type="entry name" value="PROTEIN YGIW"/>
    <property type="match status" value="1"/>
</dbReference>
<evidence type="ECO:0000256" key="1">
    <source>
        <dbReference type="ARBA" id="ARBA00022729"/>
    </source>
</evidence>
<dbReference type="STRING" id="1122240.GCA_000620105_03018"/>
<sequence length="116" mass="12635">MRSLLIAIPLLASAAAWAAPATTGGFVGEPPKPVTVEQARALPDDSPVVLQGRITKRLNHDNYEFQDKTGKITVEIDKHVWAGQTVAPKDQVEISGEVDKDLTSTEIDVKQLRLLH</sequence>
<dbReference type="SUPFAM" id="SSF101756">
    <property type="entry name" value="Hypothetical protein YgiW"/>
    <property type="match status" value="1"/>
</dbReference>
<dbReference type="OrthoDB" id="6650354at2"/>
<keyword evidence="1 2" id="KW-0732">Signal</keyword>
<dbReference type="Proteomes" id="UP000244173">
    <property type="component" value="Chromosome"/>
</dbReference>
<dbReference type="InterPro" id="IPR005220">
    <property type="entry name" value="CarO-like"/>
</dbReference>
<keyword evidence="4" id="KW-1185">Reference proteome</keyword>
<gene>
    <name evidence="3" type="ORF">DAI18_02460</name>
</gene>
<name>A0A2S0P6R8_9NEIS</name>
<dbReference type="PANTHER" id="PTHR36571:SF1">
    <property type="entry name" value="PROTEIN YGIW"/>
    <property type="match status" value="1"/>
</dbReference>
<dbReference type="Gene3D" id="2.40.50.200">
    <property type="entry name" value="Bacterial OB-fold"/>
    <property type="match status" value="1"/>
</dbReference>
<dbReference type="EMBL" id="CP028519">
    <property type="protein sequence ID" value="AVY93035.1"/>
    <property type="molecule type" value="Genomic_DNA"/>
</dbReference>
<dbReference type="RefSeq" id="WP_028499942.1">
    <property type="nucleotide sequence ID" value="NZ_CAURZP010000016.1"/>
</dbReference>
<dbReference type="AlphaFoldDB" id="A0A2S0P6R8"/>
<protein>
    <submittedName>
        <fullName evidence="3">TIGR00156 family protein</fullName>
    </submittedName>
</protein>
<reference evidence="3 4" key="1">
    <citation type="submission" date="2018-04" db="EMBL/GenBank/DDBJ databases">
        <title>Denitrifier Microvirgula.</title>
        <authorList>
            <person name="Anderson E."/>
            <person name="Jang J."/>
            <person name="Ishii S."/>
        </authorList>
    </citation>
    <scope>NUCLEOTIDE SEQUENCE [LARGE SCALE GENOMIC DNA]</scope>
    <source>
        <strain evidence="3 4">BE2.4</strain>
    </source>
</reference>
<dbReference type="KEGG" id="maer:DAI18_02460"/>
<dbReference type="Pfam" id="PF04076">
    <property type="entry name" value="BOF"/>
    <property type="match status" value="1"/>
</dbReference>
<feature type="signal peptide" evidence="2">
    <location>
        <begin position="1"/>
        <end position="18"/>
    </location>
</feature>
<evidence type="ECO:0000256" key="2">
    <source>
        <dbReference type="SAM" id="SignalP"/>
    </source>
</evidence>
<proteinExistence type="predicted"/>